<dbReference type="EMBL" id="JBGBPQ010000023">
    <property type="protein sequence ID" value="KAL1500671.1"/>
    <property type="molecule type" value="Genomic_DNA"/>
</dbReference>
<evidence type="ECO:0008006" key="4">
    <source>
        <dbReference type="Google" id="ProtNLM"/>
    </source>
</evidence>
<evidence type="ECO:0000256" key="1">
    <source>
        <dbReference type="SAM" id="Phobius"/>
    </source>
</evidence>
<feature type="transmembrane region" description="Helical" evidence="1">
    <location>
        <begin position="72"/>
        <end position="95"/>
    </location>
</feature>
<dbReference type="Proteomes" id="UP001515480">
    <property type="component" value="Unassembled WGS sequence"/>
</dbReference>
<reference evidence="2 3" key="1">
    <citation type="journal article" date="2024" name="Science">
        <title>Giant polyketide synthase enzymes in the biosynthesis of giant marine polyether toxins.</title>
        <authorList>
            <person name="Fallon T.R."/>
            <person name="Shende V.V."/>
            <person name="Wierzbicki I.H."/>
            <person name="Pendleton A.L."/>
            <person name="Watervoot N.F."/>
            <person name="Auber R.P."/>
            <person name="Gonzalez D.J."/>
            <person name="Wisecaver J.H."/>
            <person name="Moore B.S."/>
        </authorList>
    </citation>
    <scope>NUCLEOTIDE SEQUENCE [LARGE SCALE GENOMIC DNA]</scope>
    <source>
        <strain evidence="2 3">12B1</strain>
    </source>
</reference>
<keyword evidence="1" id="KW-0472">Membrane</keyword>
<feature type="transmembrane region" description="Helical" evidence="1">
    <location>
        <begin position="41"/>
        <end position="60"/>
    </location>
</feature>
<organism evidence="2 3">
    <name type="scientific">Prymnesium parvum</name>
    <name type="common">Toxic golden alga</name>
    <dbReference type="NCBI Taxonomy" id="97485"/>
    <lineage>
        <taxon>Eukaryota</taxon>
        <taxon>Haptista</taxon>
        <taxon>Haptophyta</taxon>
        <taxon>Prymnesiophyceae</taxon>
        <taxon>Prymnesiales</taxon>
        <taxon>Prymnesiaceae</taxon>
        <taxon>Prymnesium</taxon>
    </lineage>
</organism>
<evidence type="ECO:0000313" key="2">
    <source>
        <dbReference type="EMBL" id="KAL1500671.1"/>
    </source>
</evidence>
<keyword evidence="1" id="KW-0812">Transmembrane</keyword>
<keyword evidence="1" id="KW-1133">Transmembrane helix</keyword>
<feature type="transmembrane region" description="Helical" evidence="1">
    <location>
        <begin position="235"/>
        <end position="262"/>
    </location>
</feature>
<dbReference type="AlphaFoldDB" id="A0AB34INF0"/>
<name>A0AB34INF0_PRYPA</name>
<protein>
    <recommendedName>
        <fullName evidence="4">RING-type domain-containing protein</fullName>
    </recommendedName>
</protein>
<proteinExistence type="predicted"/>
<gene>
    <name evidence="2" type="ORF">AB1Y20_013318</name>
</gene>
<accession>A0AB34INF0</accession>
<comment type="caution">
    <text evidence="2">The sequence shown here is derived from an EMBL/GenBank/DDBJ whole genome shotgun (WGS) entry which is preliminary data.</text>
</comment>
<evidence type="ECO:0000313" key="3">
    <source>
        <dbReference type="Proteomes" id="UP001515480"/>
    </source>
</evidence>
<keyword evidence="3" id="KW-1185">Reference proteome</keyword>
<sequence length="373" mass="41519">MMGVLRVLTAFLYGVLLGVVWECASMGVLLAATLVEHLSGTLTMAVLFLGIAAGGFLIAAQAELGRPLLSILAFRLTAQLAMTIGTGTILLTTMFHDTPDCTSDRLRAAGWRRVMLKVVRRVMPRPWLRRIFGVEPPYGPPFLRVLAAVISREWFSWVPSFGLPSLLALPGSITFKPRRGSTNEFPSMDDEDVLSSWFVGSKELAGVYTYACQDTKYGDFYYLFRYHAYWMRPAAMALLHAASSLLIKMLLMHAYASLFMLLAQTNCREAFFAELQRRSDRVRRWMFPRPEVRQIPIEAGDLCAFCHEELSNPAPDEQVVDPPPSPQALGSNAQSVRSNSVLHCRWGCGKAVHRVCAASWGRNACVYCASPML</sequence>